<gene>
    <name evidence="1" type="ORF">JYK14_08955</name>
</gene>
<accession>A0ABT1D308</accession>
<comment type="caution">
    <text evidence="1">The sequence shown here is derived from an EMBL/GenBank/DDBJ whole genome shotgun (WGS) entry which is preliminary data.</text>
</comment>
<dbReference type="InterPro" id="IPR029058">
    <property type="entry name" value="AB_hydrolase_fold"/>
</dbReference>
<dbReference type="RefSeq" id="WP_252952906.1">
    <property type="nucleotide sequence ID" value="NZ_JAFIRR010000052.1"/>
</dbReference>
<name>A0ABT1D308_9PROT</name>
<protein>
    <submittedName>
        <fullName evidence="1">Uncharacterized protein</fullName>
    </submittedName>
</protein>
<dbReference type="Gene3D" id="3.40.50.1820">
    <property type="entry name" value="alpha/beta hydrolase"/>
    <property type="match status" value="1"/>
</dbReference>
<organism evidence="1 2">
    <name type="scientific">Siccirubricoccus soli</name>
    <dbReference type="NCBI Taxonomy" id="2899147"/>
    <lineage>
        <taxon>Bacteria</taxon>
        <taxon>Pseudomonadati</taxon>
        <taxon>Pseudomonadota</taxon>
        <taxon>Alphaproteobacteria</taxon>
        <taxon>Acetobacterales</taxon>
        <taxon>Roseomonadaceae</taxon>
        <taxon>Siccirubricoccus</taxon>
    </lineage>
</organism>
<reference evidence="1 2" key="1">
    <citation type="submission" date="2021-12" db="EMBL/GenBank/DDBJ databases">
        <title>Siccirubricoccus leaddurans sp. nov., a high concentration Zn2+ tolerance bacterium.</title>
        <authorList>
            <person name="Cao Y."/>
        </authorList>
    </citation>
    <scope>NUCLEOTIDE SEQUENCE [LARGE SCALE GENOMIC DNA]</scope>
    <source>
        <strain evidence="1 2">KC 17139</strain>
    </source>
</reference>
<keyword evidence="2" id="KW-1185">Reference proteome</keyword>
<dbReference type="Proteomes" id="UP001523392">
    <property type="component" value="Unassembled WGS sequence"/>
</dbReference>
<proteinExistence type="predicted"/>
<dbReference type="EMBL" id="JAFIRR010000052">
    <property type="protein sequence ID" value="MCO6416296.1"/>
    <property type="molecule type" value="Genomic_DNA"/>
</dbReference>
<evidence type="ECO:0000313" key="1">
    <source>
        <dbReference type="EMBL" id="MCO6416296.1"/>
    </source>
</evidence>
<dbReference type="SUPFAM" id="SSF53474">
    <property type="entry name" value="alpha/beta-Hydrolases"/>
    <property type="match status" value="1"/>
</dbReference>
<evidence type="ECO:0000313" key="2">
    <source>
        <dbReference type="Proteomes" id="UP001523392"/>
    </source>
</evidence>
<sequence length="71" mass="7146">MEALAASGLVLLLGYSLGGLLARLTAQAVPDCIAHLATLGSPVLLPTASPLAPRSSARCCPALPPGWSPLR</sequence>